<dbReference type="InterPro" id="IPR011303">
    <property type="entry name" value="RnfD_bac"/>
</dbReference>
<evidence type="ECO:0000256" key="4">
    <source>
        <dbReference type="ARBA" id="ARBA00022643"/>
    </source>
</evidence>
<comment type="cofactor">
    <cofactor evidence="10">
        <name>FMN</name>
        <dbReference type="ChEBI" id="CHEBI:58210"/>
    </cofactor>
</comment>
<name>A0ABM9NGP3_9GAMM</name>
<dbReference type="PANTHER" id="PTHR30578">
    <property type="entry name" value="ELECTRON TRANSPORT COMPLEX PROTEIN RNFD"/>
    <property type="match status" value="1"/>
</dbReference>
<feature type="transmembrane region" description="Helical" evidence="10">
    <location>
        <begin position="21"/>
        <end position="39"/>
    </location>
</feature>
<feature type="transmembrane region" description="Helical" evidence="10">
    <location>
        <begin position="264"/>
        <end position="284"/>
    </location>
</feature>
<evidence type="ECO:0000256" key="8">
    <source>
        <dbReference type="ARBA" id="ARBA00022989"/>
    </source>
</evidence>
<feature type="transmembrane region" description="Helical" evidence="10">
    <location>
        <begin position="296"/>
        <end position="315"/>
    </location>
</feature>
<keyword evidence="5 10" id="KW-0812">Transmembrane</keyword>
<evidence type="ECO:0000313" key="11">
    <source>
        <dbReference type="EMBL" id="CAL1239793.1"/>
    </source>
</evidence>
<feature type="transmembrane region" description="Helical" evidence="10">
    <location>
        <begin position="45"/>
        <end position="63"/>
    </location>
</feature>
<feature type="modified residue" description="FMN phosphoryl threonine" evidence="10">
    <location>
        <position position="178"/>
    </location>
</feature>
<evidence type="ECO:0000256" key="10">
    <source>
        <dbReference type="HAMAP-Rule" id="MF_00462"/>
    </source>
</evidence>
<accession>A0ABM9NGP3</accession>
<feature type="transmembrane region" description="Helical" evidence="10">
    <location>
        <begin position="239"/>
        <end position="258"/>
    </location>
</feature>
<comment type="function">
    <text evidence="10">Part of a membrane-bound complex that couples electron transfer with translocation of ions across the membrane.</text>
</comment>
<dbReference type="InterPro" id="IPR004338">
    <property type="entry name" value="NqrB/RnfD"/>
</dbReference>
<dbReference type="Proteomes" id="UP001497493">
    <property type="component" value="Chromosome"/>
</dbReference>
<dbReference type="NCBIfam" id="TIGR01946">
    <property type="entry name" value="rnfD"/>
    <property type="match status" value="1"/>
</dbReference>
<evidence type="ECO:0000256" key="2">
    <source>
        <dbReference type="ARBA" id="ARBA00022553"/>
    </source>
</evidence>
<evidence type="ECO:0000313" key="12">
    <source>
        <dbReference type="Proteomes" id="UP001497493"/>
    </source>
</evidence>
<keyword evidence="2 10" id="KW-0597">Phosphoprotein</keyword>
<evidence type="ECO:0000256" key="9">
    <source>
        <dbReference type="ARBA" id="ARBA00023136"/>
    </source>
</evidence>
<keyword evidence="10" id="KW-1003">Cell membrane</keyword>
<organism evidence="11 12">
    <name type="scientific">Candidatus Methylocalor cossyra</name>
    <dbReference type="NCBI Taxonomy" id="3108543"/>
    <lineage>
        <taxon>Bacteria</taxon>
        <taxon>Pseudomonadati</taxon>
        <taxon>Pseudomonadota</taxon>
        <taxon>Gammaproteobacteria</taxon>
        <taxon>Methylococcales</taxon>
        <taxon>Methylococcaceae</taxon>
        <taxon>Candidatus Methylocalor</taxon>
    </lineage>
</organism>
<evidence type="ECO:0000256" key="1">
    <source>
        <dbReference type="ARBA" id="ARBA00022448"/>
    </source>
</evidence>
<protein>
    <recommendedName>
        <fullName evidence="10">Ion-translocating oxidoreductase complex subunit D</fullName>
        <ecNumber evidence="10">7.-.-.-</ecNumber>
    </recommendedName>
    <alternativeName>
        <fullName evidence="10">Rnf electron transport complex subunit D</fullName>
    </alternativeName>
</protein>
<feature type="transmembrane region" description="Helical" evidence="10">
    <location>
        <begin position="96"/>
        <end position="114"/>
    </location>
</feature>
<feature type="transmembrane region" description="Helical" evidence="10">
    <location>
        <begin position="321"/>
        <end position="339"/>
    </location>
</feature>
<dbReference type="Pfam" id="PF03116">
    <property type="entry name" value="NQR2_RnfD_RnfE"/>
    <property type="match status" value="1"/>
</dbReference>
<evidence type="ECO:0000256" key="6">
    <source>
        <dbReference type="ARBA" id="ARBA00022967"/>
    </source>
</evidence>
<dbReference type="EC" id="7.-.-.-" evidence="10"/>
<proteinExistence type="inferred from homology"/>
<evidence type="ECO:0000256" key="5">
    <source>
        <dbReference type="ARBA" id="ARBA00022692"/>
    </source>
</evidence>
<dbReference type="RefSeq" id="WP_348759330.1">
    <property type="nucleotide sequence ID" value="NZ_OZ026884.1"/>
</dbReference>
<comment type="subcellular location">
    <subcellularLocation>
        <location evidence="10">Cell inner membrane</location>
        <topology evidence="10">Multi-pass membrane protein</topology>
    </subcellularLocation>
</comment>
<comment type="subunit">
    <text evidence="10">The complex is composed of six subunits: RnfA, RnfB, RnfC, RnfD, RnfE and RnfG.</text>
</comment>
<sequence length="357" mass="37357">MSAAEFARLPLARSDNPVQSIMVQVMVALLPATAFGLFLFGWPALYLLLTTVAAALVCEALCLRLMGKPVVAFLTDGSALLSGWLLALSLPPWAPWWIGALGAALAIVLGKQVYGGIGQNLFNPAMVARVTLLVSFPLEMTTWIKPAPPFSAIAPGPLDALAITFGGAAPVDGATGATVIGFIKTELSQGRGLSEALGAGQFGALSAWLGWSPGSLGETSALLVAAGGLWLIRQGIIGWHIPVALLATVGGLATIFHLVDGERYLGPLWHLSSGGVMLAAFFIATDYVTSPNSPKGQLIFGAGCGLIIFVIRAWGGFPEGVGFAVLLMNALTPVIDYYVRPRVYGRDHKGRPLALRE</sequence>
<keyword evidence="7 10" id="KW-0249">Electron transport</keyword>
<comment type="similarity">
    <text evidence="10">Belongs to the NqrB/RnfD family.</text>
</comment>
<keyword evidence="8 10" id="KW-1133">Transmembrane helix</keyword>
<keyword evidence="9 10" id="KW-0472">Membrane</keyword>
<keyword evidence="10" id="KW-0997">Cell inner membrane</keyword>
<evidence type="ECO:0000256" key="7">
    <source>
        <dbReference type="ARBA" id="ARBA00022982"/>
    </source>
</evidence>
<dbReference type="HAMAP" id="MF_00462">
    <property type="entry name" value="RsxD_RnfD"/>
    <property type="match status" value="1"/>
</dbReference>
<keyword evidence="3 10" id="KW-0285">Flavoprotein</keyword>
<reference evidence="11 12" key="1">
    <citation type="submission" date="2024-04" db="EMBL/GenBank/DDBJ databases">
        <authorList>
            <person name="Cremers G."/>
        </authorList>
    </citation>
    <scope>NUCLEOTIDE SEQUENCE [LARGE SCALE GENOMIC DNA]</scope>
    <source>
        <strain evidence="11">MeCH1-AG</strain>
    </source>
</reference>
<dbReference type="EMBL" id="OZ026884">
    <property type="protein sequence ID" value="CAL1239793.1"/>
    <property type="molecule type" value="Genomic_DNA"/>
</dbReference>
<keyword evidence="4 10" id="KW-0288">FMN</keyword>
<gene>
    <name evidence="11" type="primary">rsxD</name>
    <name evidence="10" type="synonym">rnfD</name>
    <name evidence="11" type="ORF">MECH1_V1_1017</name>
</gene>
<dbReference type="PANTHER" id="PTHR30578:SF0">
    <property type="entry name" value="ION-TRANSLOCATING OXIDOREDUCTASE COMPLEX SUBUNIT D"/>
    <property type="match status" value="1"/>
</dbReference>
<keyword evidence="12" id="KW-1185">Reference proteome</keyword>
<keyword evidence="6 10" id="KW-1278">Translocase</keyword>
<keyword evidence="1 10" id="KW-0813">Transport</keyword>
<evidence type="ECO:0000256" key="3">
    <source>
        <dbReference type="ARBA" id="ARBA00022630"/>
    </source>
</evidence>